<keyword evidence="2" id="KW-1185">Reference proteome</keyword>
<evidence type="ECO:0000313" key="2">
    <source>
        <dbReference type="Proteomes" id="UP001148629"/>
    </source>
</evidence>
<gene>
    <name evidence="1" type="ORF">NM208_g16854</name>
</gene>
<dbReference type="Proteomes" id="UP001148629">
    <property type="component" value="Unassembled WGS sequence"/>
</dbReference>
<comment type="caution">
    <text evidence="1">The sequence shown here is derived from an EMBL/GenBank/DDBJ whole genome shotgun (WGS) entry which is preliminary data.</text>
</comment>
<protein>
    <submittedName>
        <fullName evidence="1">Uncharacterized protein</fullName>
    </submittedName>
</protein>
<sequence length="102" mass="11008">MADINVEEILKKLSLAEKVSLLAGIDFWHTKALPDHGVPSLRLSDGPNGVRGTKFFNGIPAACFPCGTGLGATFNQELLEEAGKKMGEEAIAKTLAPWRTWL</sequence>
<evidence type="ECO:0000313" key="1">
    <source>
        <dbReference type="EMBL" id="KAJ3501840.1"/>
    </source>
</evidence>
<organism evidence="1 2">
    <name type="scientific">Fusarium decemcellulare</name>
    <dbReference type="NCBI Taxonomy" id="57161"/>
    <lineage>
        <taxon>Eukaryota</taxon>
        <taxon>Fungi</taxon>
        <taxon>Dikarya</taxon>
        <taxon>Ascomycota</taxon>
        <taxon>Pezizomycotina</taxon>
        <taxon>Sordariomycetes</taxon>
        <taxon>Hypocreomycetidae</taxon>
        <taxon>Hypocreales</taxon>
        <taxon>Nectriaceae</taxon>
        <taxon>Fusarium</taxon>
        <taxon>Fusarium decemcellulare species complex</taxon>
    </lineage>
</organism>
<accession>A0ACC1RAR3</accession>
<dbReference type="EMBL" id="JANRMS010005545">
    <property type="protein sequence ID" value="KAJ3501840.1"/>
    <property type="molecule type" value="Genomic_DNA"/>
</dbReference>
<proteinExistence type="predicted"/>
<reference evidence="1" key="1">
    <citation type="submission" date="2022-08" db="EMBL/GenBank/DDBJ databases">
        <title>Genome Sequence of Fusarium decemcellulare.</title>
        <authorList>
            <person name="Buettner E."/>
        </authorList>
    </citation>
    <scope>NUCLEOTIDE SEQUENCE</scope>
    <source>
        <strain evidence="1">Babe19</strain>
    </source>
</reference>
<name>A0ACC1RAR3_9HYPO</name>